<dbReference type="PANTHER" id="PTHR31672:SF13">
    <property type="entry name" value="F-BOX PROTEIN CPR30-LIKE"/>
    <property type="match status" value="1"/>
</dbReference>
<dbReference type="SMART" id="SM00256">
    <property type="entry name" value="FBOX"/>
    <property type="match status" value="1"/>
</dbReference>
<dbReference type="RefSeq" id="XP_010512991.1">
    <property type="nucleotide sequence ID" value="XM_010514689.1"/>
</dbReference>
<feature type="domain" description="F-box" evidence="1">
    <location>
        <begin position="7"/>
        <end position="47"/>
    </location>
</feature>
<dbReference type="Proteomes" id="UP000694864">
    <property type="component" value="Chromosome 5"/>
</dbReference>
<sequence>MAPAKKLPSYLVGEILCRLPTKSIARFRAVSKTWNAFWGDKSFLEKYLARTLPQFIVWTNSQICSVGIDDDDDDDPRLEVRDITLDISLIQASLVHCDGFLLSSIWKKGFEVWNPSCLRRQKRFVENHEFRFCGLGYDNSRPETETTGYKIFGYDFCFDTSGQLYQNVAIYDCKSDAFKIISNAPCEQDLGVPQLDTMVSLNGNLYWIAYHSVARQYFIRSFDFAKEMFKTFCLLPHSQQQQDDFGYTQVLAVFRGDRFSLLRQSYMTSKIVIFVTKHKIDGNGEAVAWMRFMTVSIPDFPRLQHKCLDAQPSYFVDDEKRLFVCTCDETGHACIYIVKGDVFSKIPVGSMVGHRPSHLVYIPTFTPIPFTQRSEELPSELVGEILCRLPRKALAQYH</sequence>
<dbReference type="SUPFAM" id="SSF81383">
    <property type="entry name" value="F-box domain"/>
    <property type="match status" value="1"/>
</dbReference>
<proteinExistence type="predicted"/>
<evidence type="ECO:0000259" key="1">
    <source>
        <dbReference type="SMART" id="SM00256"/>
    </source>
</evidence>
<dbReference type="NCBIfam" id="TIGR01640">
    <property type="entry name" value="F_box_assoc_1"/>
    <property type="match status" value="1"/>
</dbReference>
<dbReference type="InterPro" id="IPR017451">
    <property type="entry name" value="F-box-assoc_interact_dom"/>
</dbReference>
<accession>A0ABM0ZB03</accession>
<reference evidence="3" key="2">
    <citation type="submission" date="2025-08" db="UniProtKB">
        <authorList>
            <consortium name="RefSeq"/>
        </authorList>
    </citation>
    <scope>IDENTIFICATION</scope>
    <source>
        <tissue evidence="3">Leaf</tissue>
    </source>
</reference>
<organism evidence="2 3">
    <name type="scientific">Camelina sativa</name>
    <name type="common">False flax</name>
    <name type="synonym">Myagrum sativum</name>
    <dbReference type="NCBI Taxonomy" id="90675"/>
    <lineage>
        <taxon>Eukaryota</taxon>
        <taxon>Viridiplantae</taxon>
        <taxon>Streptophyta</taxon>
        <taxon>Embryophyta</taxon>
        <taxon>Tracheophyta</taxon>
        <taxon>Spermatophyta</taxon>
        <taxon>Magnoliopsida</taxon>
        <taxon>eudicotyledons</taxon>
        <taxon>Gunneridae</taxon>
        <taxon>Pentapetalae</taxon>
        <taxon>rosids</taxon>
        <taxon>malvids</taxon>
        <taxon>Brassicales</taxon>
        <taxon>Brassicaceae</taxon>
        <taxon>Camelineae</taxon>
        <taxon>Camelina</taxon>
    </lineage>
</organism>
<dbReference type="InterPro" id="IPR001810">
    <property type="entry name" value="F-box_dom"/>
</dbReference>
<reference evidence="2" key="1">
    <citation type="journal article" date="2014" name="Nat. Commun.">
        <title>The emerging biofuel crop Camelina sativa retains a highly undifferentiated hexaploid genome structure.</title>
        <authorList>
            <person name="Kagale S."/>
            <person name="Koh C."/>
            <person name="Nixon J."/>
            <person name="Bollina V."/>
            <person name="Clarke W.E."/>
            <person name="Tuteja R."/>
            <person name="Spillane C."/>
            <person name="Robinson S.J."/>
            <person name="Links M.G."/>
            <person name="Clarke C."/>
            <person name="Higgins E.E."/>
            <person name="Huebert T."/>
            <person name="Sharpe A.G."/>
            <person name="Parkin I.A."/>
        </authorList>
    </citation>
    <scope>NUCLEOTIDE SEQUENCE [LARGE SCALE GENOMIC DNA]</scope>
    <source>
        <strain evidence="2">cv. DH55</strain>
    </source>
</reference>
<protein>
    <submittedName>
        <fullName evidence="3">F-box protein At3g16590</fullName>
    </submittedName>
</protein>
<evidence type="ECO:0000313" key="3">
    <source>
        <dbReference type="RefSeq" id="XP_010512991.1"/>
    </source>
</evidence>
<gene>
    <name evidence="3" type="primary">LOC104788927</name>
</gene>
<keyword evidence="2" id="KW-1185">Reference proteome</keyword>
<evidence type="ECO:0000313" key="2">
    <source>
        <dbReference type="Proteomes" id="UP000694864"/>
    </source>
</evidence>
<name>A0ABM0ZB03_CAMSA</name>
<dbReference type="Pfam" id="PF07734">
    <property type="entry name" value="FBA_1"/>
    <property type="match status" value="1"/>
</dbReference>
<dbReference type="GeneID" id="104788927"/>
<dbReference type="InterPro" id="IPR006527">
    <property type="entry name" value="F-box-assoc_dom_typ1"/>
</dbReference>
<dbReference type="InterPro" id="IPR050796">
    <property type="entry name" value="SCF_F-box_component"/>
</dbReference>
<dbReference type="Pfam" id="PF00646">
    <property type="entry name" value="F-box"/>
    <property type="match status" value="1"/>
</dbReference>
<dbReference type="InterPro" id="IPR036047">
    <property type="entry name" value="F-box-like_dom_sf"/>
</dbReference>
<dbReference type="PANTHER" id="PTHR31672">
    <property type="entry name" value="BNACNNG10540D PROTEIN"/>
    <property type="match status" value="1"/>
</dbReference>